<evidence type="ECO:0000313" key="9">
    <source>
        <dbReference type="Proteomes" id="UP000484875"/>
    </source>
</evidence>
<organism evidence="8 9">
    <name type="scientific">Duganella vulcania</name>
    <dbReference type="NCBI Taxonomy" id="2692166"/>
    <lineage>
        <taxon>Bacteria</taxon>
        <taxon>Pseudomonadati</taxon>
        <taxon>Pseudomonadota</taxon>
        <taxon>Betaproteobacteria</taxon>
        <taxon>Burkholderiales</taxon>
        <taxon>Oxalobacteraceae</taxon>
        <taxon>Telluria group</taxon>
        <taxon>Duganella</taxon>
    </lineage>
</organism>
<feature type="domain" description="GGDEF" evidence="7">
    <location>
        <begin position="553"/>
        <end position="685"/>
    </location>
</feature>
<dbReference type="InterPro" id="IPR011006">
    <property type="entry name" value="CheY-like_superfamily"/>
</dbReference>
<dbReference type="EMBL" id="WWCV01000123">
    <property type="protein sequence ID" value="MYN21065.1"/>
    <property type="molecule type" value="Genomic_DNA"/>
</dbReference>
<dbReference type="PROSITE" id="PS50883">
    <property type="entry name" value="EAL"/>
    <property type="match status" value="1"/>
</dbReference>
<dbReference type="Gene3D" id="3.30.70.270">
    <property type="match status" value="1"/>
</dbReference>
<dbReference type="InterPro" id="IPR013656">
    <property type="entry name" value="PAS_4"/>
</dbReference>
<dbReference type="Pfam" id="PF00072">
    <property type="entry name" value="Response_reg"/>
    <property type="match status" value="1"/>
</dbReference>
<dbReference type="FunFam" id="3.20.20.450:FF:000001">
    <property type="entry name" value="Cyclic di-GMP phosphodiesterase yahA"/>
    <property type="match status" value="1"/>
</dbReference>
<dbReference type="PANTHER" id="PTHR44757:SF2">
    <property type="entry name" value="BIOFILM ARCHITECTURE MAINTENANCE PROTEIN MBAA"/>
    <property type="match status" value="1"/>
</dbReference>
<dbReference type="InterPro" id="IPR000700">
    <property type="entry name" value="PAS-assoc_C"/>
</dbReference>
<dbReference type="AlphaFoldDB" id="A0A845HU89"/>
<reference evidence="8 9" key="1">
    <citation type="submission" date="2019-12" db="EMBL/GenBank/DDBJ databases">
        <title>Novel species isolated from a subtropical stream in China.</title>
        <authorList>
            <person name="Lu H."/>
        </authorList>
    </citation>
    <scope>NUCLEOTIDE SEQUENCE [LARGE SCALE GENOMIC DNA]</scope>
    <source>
        <strain evidence="8 9">FT107W</strain>
    </source>
</reference>
<protein>
    <submittedName>
        <fullName evidence="8">EAL domain-containing protein</fullName>
    </submittedName>
</protein>
<dbReference type="GO" id="GO:0071111">
    <property type="term" value="F:cyclic-guanylate-specific phosphodiesterase activity"/>
    <property type="evidence" value="ECO:0007669"/>
    <property type="project" value="UniProtKB-EC"/>
</dbReference>
<feature type="domain" description="Response regulatory" evidence="3">
    <location>
        <begin position="963"/>
        <end position="1078"/>
    </location>
</feature>
<dbReference type="Gene3D" id="3.30.450.20">
    <property type="entry name" value="PAS domain"/>
    <property type="match status" value="3"/>
</dbReference>
<dbReference type="Pfam" id="PF13188">
    <property type="entry name" value="PAS_8"/>
    <property type="match status" value="1"/>
</dbReference>
<accession>A0A845HU89</accession>
<evidence type="ECO:0000313" key="8">
    <source>
        <dbReference type="EMBL" id="MYN21065.1"/>
    </source>
</evidence>
<dbReference type="PROSITE" id="PS50887">
    <property type="entry name" value="GGDEF"/>
    <property type="match status" value="1"/>
</dbReference>
<keyword evidence="2" id="KW-0597">Phosphoprotein</keyword>
<dbReference type="Pfam" id="PF08448">
    <property type="entry name" value="PAS_4"/>
    <property type="match status" value="1"/>
</dbReference>
<dbReference type="InterPro" id="IPR000160">
    <property type="entry name" value="GGDEF_dom"/>
</dbReference>
<dbReference type="FunFam" id="3.30.70.270:FF:000001">
    <property type="entry name" value="Diguanylate cyclase domain protein"/>
    <property type="match status" value="1"/>
</dbReference>
<dbReference type="PANTHER" id="PTHR44757">
    <property type="entry name" value="DIGUANYLATE CYCLASE DGCP"/>
    <property type="match status" value="1"/>
</dbReference>
<dbReference type="Gene3D" id="3.40.50.2300">
    <property type="match status" value="1"/>
</dbReference>
<dbReference type="InterPro" id="IPR052155">
    <property type="entry name" value="Biofilm_reg_signaling"/>
</dbReference>
<dbReference type="CDD" id="cd01948">
    <property type="entry name" value="EAL"/>
    <property type="match status" value="1"/>
</dbReference>
<evidence type="ECO:0000259" key="3">
    <source>
        <dbReference type="PROSITE" id="PS50110"/>
    </source>
</evidence>
<comment type="catalytic activity">
    <reaction evidence="1">
        <text>3',3'-c-di-GMP + H2O = 5'-phosphoguanylyl(3'-&gt;5')guanosine + H(+)</text>
        <dbReference type="Rhea" id="RHEA:24902"/>
        <dbReference type="ChEBI" id="CHEBI:15377"/>
        <dbReference type="ChEBI" id="CHEBI:15378"/>
        <dbReference type="ChEBI" id="CHEBI:58754"/>
        <dbReference type="ChEBI" id="CHEBI:58805"/>
        <dbReference type="EC" id="3.1.4.52"/>
    </reaction>
    <physiologicalReaction direction="left-to-right" evidence="1">
        <dbReference type="Rhea" id="RHEA:24903"/>
    </physiologicalReaction>
</comment>
<feature type="domain" description="PAC" evidence="5">
    <location>
        <begin position="469"/>
        <end position="521"/>
    </location>
</feature>
<dbReference type="Gene3D" id="3.20.20.450">
    <property type="entry name" value="EAL domain"/>
    <property type="match status" value="1"/>
</dbReference>
<evidence type="ECO:0000256" key="2">
    <source>
        <dbReference type="PROSITE-ProRule" id="PRU00169"/>
    </source>
</evidence>
<feature type="domain" description="EAL" evidence="6">
    <location>
        <begin position="694"/>
        <end position="948"/>
    </location>
</feature>
<dbReference type="CDD" id="cd01949">
    <property type="entry name" value="GGDEF"/>
    <property type="match status" value="1"/>
</dbReference>
<dbReference type="NCBIfam" id="TIGR00254">
    <property type="entry name" value="GGDEF"/>
    <property type="match status" value="1"/>
</dbReference>
<evidence type="ECO:0000259" key="5">
    <source>
        <dbReference type="PROSITE" id="PS50113"/>
    </source>
</evidence>
<keyword evidence="9" id="KW-1185">Reference proteome</keyword>
<dbReference type="InterPro" id="IPR043128">
    <property type="entry name" value="Rev_trsase/Diguanyl_cyclase"/>
</dbReference>
<dbReference type="SMART" id="SM00091">
    <property type="entry name" value="PAS"/>
    <property type="match status" value="4"/>
</dbReference>
<dbReference type="GO" id="GO:0000160">
    <property type="term" value="P:phosphorelay signal transduction system"/>
    <property type="evidence" value="ECO:0007669"/>
    <property type="project" value="InterPro"/>
</dbReference>
<dbReference type="InterPro" id="IPR001633">
    <property type="entry name" value="EAL_dom"/>
</dbReference>
<comment type="caution">
    <text evidence="8">The sequence shown here is derived from an EMBL/GenBank/DDBJ whole genome shotgun (WGS) entry which is preliminary data.</text>
</comment>
<evidence type="ECO:0000259" key="4">
    <source>
        <dbReference type="PROSITE" id="PS50112"/>
    </source>
</evidence>
<dbReference type="PROSITE" id="PS50112">
    <property type="entry name" value="PAS"/>
    <property type="match status" value="2"/>
</dbReference>
<gene>
    <name evidence="8" type="ORF">GTP81_30455</name>
</gene>
<dbReference type="Pfam" id="PF00563">
    <property type="entry name" value="EAL"/>
    <property type="match status" value="1"/>
</dbReference>
<dbReference type="PROSITE" id="PS50110">
    <property type="entry name" value="RESPONSE_REGULATORY"/>
    <property type="match status" value="1"/>
</dbReference>
<dbReference type="Pfam" id="PF13426">
    <property type="entry name" value="PAS_9"/>
    <property type="match status" value="1"/>
</dbReference>
<feature type="domain" description="PAS" evidence="4">
    <location>
        <begin position="146"/>
        <end position="217"/>
    </location>
</feature>
<dbReference type="CDD" id="cd17569">
    <property type="entry name" value="REC_HupR-like"/>
    <property type="match status" value="1"/>
</dbReference>
<dbReference type="Proteomes" id="UP000484875">
    <property type="component" value="Unassembled WGS sequence"/>
</dbReference>
<dbReference type="SUPFAM" id="SSF55073">
    <property type="entry name" value="Nucleotide cyclase"/>
    <property type="match status" value="1"/>
</dbReference>
<dbReference type="SUPFAM" id="SSF52172">
    <property type="entry name" value="CheY-like"/>
    <property type="match status" value="1"/>
</dbReference>
<dbReference type="InterPro" id="IPR001610">
    <property type="entry name" value="PAC"/>
</dbReference>
<dbReference type="InterPro" id="IPR035919">
    <property type="entry name" value="EAL_sf"/>
</dbReference>
<evidence type="ECO:0000259" key="6">
    <source>
        <dbReference type="PROSITE" id="PS50883"/>
    </source>
</evidence>
<feature type="modified residue" description="4-aspartylphosphate" evidence="2">
    <location>
        <position position="1012"/>
    </location>
</feature>
<dbReference type="InterPro" id="IPR029787">
    <property type="entry name" value="Nucleotide_cyclase"/>
</dbReference>
<name>A0A845HU89_9BURK</name>
<dbReference type="InterPro" id="IPR035965">
    <property type="entry name" value="PAS-like_dom_sf"/>
</dbReference>
<dbReference type="SUPFAM" id="SSF55785">
    <property type="entry name" value="PYP-like sensor domain (PAS domain)"/>
    <property type="match status" value="4"/>
</dbReference>
<feature type="domain" description="PAC" evidence="5">
    <location>
        <begin position="346"/>
        <end position="398"/>
    </location>
</feature>
<evidence type="ECO:0000256" key="1">
    <source>
        <dbReference type="ARBA" id="ARBA00051114"/>
    </source>
</evidence>
<dbReference type="Pfam" id="PF00990">
    <property type="entry name" value="GGDEF"/>
    <property type="match status" value="1"/>
</dbReference>
<proteinExistence type="predicted"/>
<dbReference type="NCBIfam" id="TIGR00229">
    <property type="entry name" value="sensory_box"/>
    <property type="match status" value="3"/>
</dbReference>
<dbReference type="SMART" id="SM00052">
    <property type="entry name" value="EAL"/>
    <property type="match status" value="1"/>
</dbReference>
<dbReference type="SMART" id="SM00448">
    <property type="entry name" value="REC"/>
    <property type="match status" value="1"/>
</dbReference>
<dbReference type="SUPFAM" id="SSF141868">
    <property type="entry name" value="EAL domain-like"/>
    <property type="match status" value="1"/>
</dbReference>
<dbReference type="InterPro" id="IPR000014">
    <property type="entry name" value="PAS"/>
</dbReference>
<dbReference type="PROSITE" id="PS50113">
    <property type="entry name" value="PAC"/>
    <property type="match status" value="2"/>
</dbReference>
<sequence>MQIDPRLPSLADQSMPLAVDERPGVHGGSLDPQALFDHCPYFVFTAGMDGRVQSLNLHGRQRLGAHRLGEPVARLYTGWAAQVLQDAALVAARQTGYWHGELELLGADGTFHPVTQSIELQPATEQRPARYLCLAYDLDDYDVYESLLRFKRLFEHHPQPMWIYDLQTLRFLMVNAAAVAHYGYSEAEFLQMTIKDIRPSEQLAALERNLAAAPRRGAELAGVWTHVKRDGARIDVQISSHSLTVAGRAARFVMSHDVTEQLRMEAELYASRELKQLVIDHIPHQIFWKDLDGRYCGCNTVFAAAAGLASVDEVAGKTDDDFPWRHNAARIRADDRDIVATGQARLNAEEQMAHGDGRVHWYLINKLPFHDQRGGIIGVVGTIEDITARKEAEQALRLRGRALEASDNAVVITAHGPGGDLIEYTNPAFTRLFGYTGAEAAGRRLDMLLEQHDGDRAALRAALSGVHELTITLRIAHRDQYLMWARLHVAPVPAADGLPSHHVCVLTDMTESITYQQQLEHQANHDPLTGLPNRALFGDRMAQAIGYAERYGHPLWVVFIDLDNFKLVNDSLGHLAGDELLCAVGARLRACVGDSDTVARLGGDEFLLLLSDTPESPAAAVLQRVQDSVAAPLTVAGQALTVTCSMGVSVFPTDGGEPQQLLKHADIAMYRAKESGRNQLQFYEAAMHSRIAERTMIEAELRHALARDQLRLHYQPKVDLRTGAVVGMEALLRWQHPTLGMVSPARFIGVAEETGLIVEIGRWVTRTACFQNMAWQQAGLTPLRVAVNVSARQFRDPGLRREVQAALSDSGLDPRYLELELTESLVMHNVDGAVAVVKELKRMGIALSIDDFGTGYSSLAYLKLFPVDYLKIDQSFVREMLTEPKVAAIVRSVIALGQSLGFKVIAEGVETEAQLAYLRRHQCDDMQGYLFSKPLPADGFGELLRSERGLAPAPGETPADQQTLLLLDDEPSIRNALTRLLRPDGYRILRANTAEEGFDLLASHAVQVVVSDQRMPGMNGTEFLSRVKDMYPETIRIILSGYTELEAVLSAINRGEIYRFYTKPWDDLVLRENIRDAFRYQKMMFGKTAQRAPDSAPDG</sequence>
<dbReference type="SMART" id="SM00267">
    <property type="entry name" value="GGDEF"/>
    <property type="match status" value="1"/>
</dbReference>
<dbReference type="InterPro" id="IPR001789">
    <property type="entry name" value="Sig_transdc_resp-reg_receiver"/>
</dbReference>
<dbReference type="SMART" id="SM00086">
    <property type="entry name" value="PAC"/>
    <property type="match status" value="4"/>
</dbReference>
<feature type="domain" description="PAS" evidence="4">
    <location>
        <begin position="388"/>
        <end position="470"/>
    </location>
</feature>
<dbReference type="CDD" id="cd00130">
    <property type="entry name" value="PAS"/>
    <property type="match status" value="3"/>
</dbReference>
<dbReference type="GO" id="GO:0071732">
    <property type="term" value="P:cellular response to nitric oxide"/>
    <property type="evidence" value="ECO:0007669"/>
    <property type="project" value="UniProtKB-ARBA"/>
</dbReference>
<evidence type="ECO:0000259" key="7">
    <source>
        <dbReference type="PROSITE" id="PS50887"/>
    </source>
</evidence>